<sequence length="88" mass="9130">MVRFTVYAASLTAIANPIGGVRRLHQPALSSPTPRRGGVPEPGRAGAPRATLDLVVGCHPPGPCAVHQHQEKSTTPDSDATRSSGLAR</sequence>
<evidence type="ECO:0000313" key="2">
    <source>
        <dbReference type="EMBL" id="KAK0656587.1"/>
    </source>
</evidence>
<feature type="compositionally biased region" description="Polar residues" evidence="1">
    <location>
        <begin position="75"/>
        <end position="88"/>
    </location>
</feature>
<dbReference type="EMBL" id="JAULSV010000001">
    <property type="protein sequence ID" value="KAK0656587.1"/>
    <property type="molecule type" value="Genomic_DNA"/>
</dbReference>
<evidence type="ECO:0000256" key="1">
    <source>
        <dbReference type="SAM" id="MobiDB-lite"/>
    </source>
</evidence>
<feature type="region of interest" description="Disordered" evidence="1">
    <location>
        <begin position="25"/>
        <end position="48"/>
    </location>
</feature>
<evidence type="ECO:0000313" key="3">
    <source>
        <dbReference type="Proteomes" id="UP001174936"/>
    </source>
</evidence>
<gene>
    <name evidence="2" type="ORF">B0T16DRAFT_399701</name>
</gene>
<protein>
    <submittedName>
        <fullName evidence="2">Uncharacterized protein</fullName>
    </submittedName>
</protein>
<organism evidence="2 3">
    <name type="scientific">Cercophora newfieldiana</name>
    <dbReference type="NCBI Taxonomy" id="92897"/>
    <lineage>
        <taxon>Eukaryota</taxon>
        <taxon>Fungi</taxon>
        <taxon>Dikarya</taxon>
        <taxon>Ascomycota</taxon>
        <taxon>Pezizomycotina</taxon>
        <taxon>Sordariomycetes</taxon>
        <taxon>Sordariomycetidae</taxon>
        <taxon>Sordariales</taxon>
        <taxon>Lasiosphaeriaceae</taxon>
        <taxon>Cercophora</taxon>
    </lineage>
</organism>
<feature type="region of interest" description="Disordered" evidence="1">
    <location>
        <begin position="61"/>
        <end position="88"/>
    </location>
</feature>
<keyword evidence="3" id="KW-1185">Reference proteome</keyword>
<dbReference type="AlphaFoldDB" id="A0AA40CZU8"/>
<proteinExistence type="predicted"/>
<reference evidence="2" key="1">
    <citation type="submission" date="2023-06" db="EMBL/GenBank/DDBJ databases">
        <title>Genome-scale phylogeny and comparative genomics of the fungal order Sordariales.</title>
        <authorList>
            <consortium name="Lawrence Berkeley National Laboratory"/>
            <person name="Hensen N."/>
            <person name="Bonometti L."/>
            <person name="Westerberg I."/>
            <person name="Brannstrom I.O."/>
            <person name="Guillou S."/>
            <person name="Cros-Aarteil S."/>
            <person name="Calhoun S."/>
            <person name="Haridas S."/>
            <person name="Kuo A."/>
            <person name="Mondo S."/>
            <person name="Pangilinan J."/>
            <person name="Riley R."/>
            <person name="Labutti K."/>
            <person name="Andreopoulos B."/>
            <person name="Lipzen A."/>
            <person name="Chen C."/>
            <person name="Yanf M."/>
            <person name="Daum C."/>
            <person name="Ng V."/>
            <person name="Clum A."/>
            <person name="Steindorff A."/>
            <person name="Ohm R."/>
            <person name="Martin F."/>
            <person name="Silar P."/>
            <person name="Natvig D."/>
            <person name="Lalanne C."/>
            <person name="Gautier V."/>
            <person name="Ament-Velasquez S.L."/>
            <person name="Kruys A."/>
            <person name="Hutchinson M.I."/>
            <person name="Powell A.J."/>
            <person name="Barry K."/>
            <person name="Miller A.N."/>
            <person name="Grigoriev I.V."/>
            <person name="Debuchy R."/>
            <person name="Gladieux P."/>
            <person name="Thoren M.H."/>
            <person name="Johannesson H."/>
        </authorList>
    </citation>
    <scope>NUCLEOTIDE SEQUENCE</scope>
    <source>
        <strain evidence="2">SMH2532-1</strain>
    </source>
</reference>
<comment type="caution">
    <text evidence="2">The sequence shown here is derived from an EMBL/GenBank/DDBJ whole genome shotgun (WGS) entry which is preliminary data.</text>
</comment>
<accession>A0AA40CZU8</accession>
<dbReference type="Proteomes" id="UP001174936">
    <property type="component" value="Unassembled WGS sequence"/>
</dbReference>
<name>A0AA40CZU8_9PEZI</name>